<feature type="compositionally biased region" description="Basic and acidic residues" evidence="1">
    <location>
        <begin position="138"/>
        <end position="150"/>
    </location>
</feature>
<dbReference type="AlphaFoldDB" id="A0A0D7AV61"/>
<dbReference type="Proteomes" id="UP000054007">
    <property type="component" value="Unassembled WGS sequence"/>
</dbReference>
<dbReference type="EMBL" id="KN880884">
    <property type="protein sequence ID" value="KIY61724.1"/>
    <property type="molecule type" value="Genomic_DNA"/>
</dbReference>
<keyword evidence="3" id="KW-1185">Reference proteome</keyword>
<protein>
    <submittedName>
        <fullName evidence="2">Uncharacterized protein</fullName>
    </submittedName>
</protein>
<feature type="non-terminal residue" evidence="2">
    <location>
        <position position="1"/>
    </location>
</feature>
<feature type="region of interest" description="Disordered" evidence="1">
    <location>
        <begin position="1"/>
        <end position="156"/>
    </location>
</feature>
<evidence type="ECO:0000256" key="1">
    <source>
        <dbReference type="SAM" id="MobiDB-lite"/>
    </source>
</evidence>
<evidence type="ECO:0000313" key="2">
    <source>
        <dbReference type="EMBL" id="KIY61724.1"/>
    </source>
</evidence>
<reference evidence="2 3" key="1">
    <citation type="journal article" date="2015" name="Fungal Genet. Biol.">
        <title>Evolution of novel wood decay mechanisms in Agaricales revealed by the genome sequences of Fistulina hepatica and Cylindrobasidium torrendii.</title>
        <authorList>
            <person name="Floudas D."/>
            <person name="Held B.W."/>
            <person name="Riley R."/>
            <person name="Nagy L.G."/>
            <person name="Koehler G."/>
            <person name="Ransdell A.S."/>
            <person name="Younus H."/>
            <person name="Chow J."/>
            <person name="Chiniquy J."/>
            <person name="Lipzen A."/>
            <person name="Tritt A."/>
            <person name="Sun H."/>
            <person name="Haridas S."/>
            <person name="LaButti K."/>
            <person name="Ohm R.A."/>
            <person name="Kues U."/>
            <person name="Blanchette R.A."/>
            <person name="Grigoriev I.V."/>
            <person name="Minto R.E."/>
            <person name="Hibbett D.S."/>
        </authorList>
    </citation>
    <scope>NUCLEOTIDE SEQUENCE [LARGE SCALE GENOMIC DNA]</scope>
    <source>
        <strain evidence="2 3">FP15055 ss-10</strain>
    </source>
</reference>
<organism evidence="2 3">
    <name type="scientific">Cylindrobasidium torrendii FP15055 ss-10</name>
    <dbReference type="NCBI Taxonomy" id="1314674"/>
    <lineage>
        <taxon>Eukaryota</taxon>
        <taxon>Fungi</taxon>
        <taxon>Dikarya</taxon>
        <taxon>Basidiomycota</taxon>
        <taxon>Agaricomycotina</taxon>
        <taxon>Agaricomycetes</taxon>
        <taxon>Agaricomycetidae</taxon>
        <taxon>Agaricales</taxon>
        <taxon>Marasmiineae</taxon>
        <taxon>Physalacriaceae</taxon>
        <taxon>Cylindrobasidium</taxon>
    </lineage>
</organism>
<name>A0A0D7AV61_9AGAR</name>
<proteinExistence type="predicted"/>
<evidence type="ECO:0000313" key="3">
    <source>
        <dbReference type="Proteomes" id="UP000054007"/>
    </source>
</evidence>
<gene>
    <name evidence="2" type="ORF">CYLTODRAFT_459628</name>
</gene>
<feature type="compositionally biased region" description="Polar residues" evidence="1">
    <location>
        <begin position="23"/>
        <end position="38"/>
    </location>
</feature>
<accession>A0A0D7AV61</accession>
<sequence length="156" mass="16267">QPPVSLPDDDAPSTPPVAGPSRQPDNPVNVDTESQTVIQPFDFRFPPENTLDPVAGPSQPPTIAPPNGTARGGGGRGGSRDAGRGRGGSSRADGPSQPAATGSGNIARRGNRARRGRGQPATRFSARQVAIQEKKRKAPDSAADKGYEMPKKKRRA</sequence>